<keyword evidence="4" id="KW-1185">Reference proteome</keyword>
<dbReference type="EMBL" id="QJTF01000006">
    <property type="protein sequence ID" value="PYE88786.1"/>
    <property type="molecule type" value="Genomic_DNA"/>
</dbReference>
<evidence type="ECO:0000313" key="4">
    <source>
        <dbReference type="Proteomes" id="UP000247454"/>
    </source>
</evidence>
<dbReference type="OrthoDB" id="9814969at2"/>
<dbReference type="GO" id="GO:0005737">
    <property type="term" value="C:cytoplasm"/>
    <property type="evidence" value="ECO:0007669"/>
    <property type="project" value="TreeGrafter"/>
</dbReference>
<dbReference type="Proteomes" id="UP000247454">
    <property type="component" value="Unassembled WGS sequence"/>
</dbReference>
<dbReference type="InterPro" id="IPR006076">
    <property type="entry name" value="FAD-dep_OxRdtase"/>
</dbReference>
<dbReference type="AlphaFoldDB" id="A0A318TIE4"/>
<dbReference type="RefSeq" id="WP_110750570.1">
    <property type="nucleotide sequence ID" value="NZ_QJTF01000006.1"/>
</dbReference>
<sequence>MLNDPRSHGLWEKTAPAAPQTVSLQGDINADVVIVGSGYTGLSCALHLAQKGAKVAVLEAVEIGFGGSGRNVGLVNAGMWMMPDDLPGVLGADYGRRVLNLLGNAPDLVFALIEKHKIECEAVRAGTLHCGVGEKGVKELEQRARQWEKRHAPVHLLDADETAKKVGSTVYAASLLDLRSGTIQPLAYVRGLARAAIEAGAAIFTGSPVISAKRDGQRWRVATAQGSVSADWIVVATNAYTKAPWPQVRSELVHLPYFNFATAPLADGLRASILPERQGVWDTKEVLSSFRFDRQGRLVFGSVGALRGTGTMVHRAWAKRALARIFPDIGEVEFEAAWYGKIGMTSDRVPKFHRLARNVVGFSGYNGRGIAPGTVFGEVLARHISGELSEEELPLPVIDPQKQIFRGLSEIYYEAGSQVAHLAEMVG</sequence>
<organism evidence="3 4">
    <name type="scientific">Phyllobacterium leguminum</name>
    <dbReference type="NCBI Taxonomy" id="314237"/>
    <lineage>
        <taxon>Bacteria</taxon>
        <taxon>Pseudomonadati</taxon>
        <taxon>Pseudomonadota</taxon>
        <taxon>Alphaproteobacteria</taxon>
        <taxon>Hyphomicrobiales</taxon>
        <taxon>Phyllobacteriaceae</taxon>
        <taxon>Phyllobacterium</taxon>
    </lineage>
</organism>
<dbReference type="Pfam" id="PF01266">
    <property type="entry name" value="DAO"/>
    <property type="match status" value="1"/>
</dbReference>
<proteinExistence type="predicted"/>
<comment type="caution">
    <text evidence="3">The sequence shown here is derived from an EMBL/GenBank/DDBJ whole genome shotgun (WGS) entry which is preliminary data.</text>
</comment>
<gene>
    <name evidence="3" type="ORF">C7477_106159</name>
</gene>
<evidence type="ECO:0000256" key="1">
    <source>
        <dbReference type="ARBA" id="ARBA00023002"/>
    </source>
</evidence>
<accession>A0A318TIE4</accession>
<dbReference type="Gene3D" id="3.30.9.10">
    <property type="entry name" value="D-Amino Acid Oxidase, subunit A, domain 2"/>
    <property type="match status" value="1"/>
</dbReference>
<dbReference type="Gene3D" id="3.50.50.60">
    <property type="entry name" value="FAD/NAD(P)-binding domain"/>
    <property type="match status" value="1"/>
</dbReference>
<reference evidence="3 4" key="1">
    <citation type="submission" date="2018-06" db="EMBL/GenBank/DDBJ databases">
        <title>Genomic Encyclopedia of Type Strains, Phase III (KMG-III): the genomes of soil and plant-associated and newly described type strains.</title>
        <authorList>
            <person name="Whitman W."/>
        </authorList>
    </citation>
    <scope>NUCLEOTIDE SEQUENCE [LARGE SCALE GENOMIC DNA]</scope>
    <source>
        <strain evidence="3 4">ORS 1419</strain>
    </source>
</reference>
<name>A0A318TIE4_9HYPH</name>
<dbReference type="PANTHER" id="PTHR13847:SF281">
    <property type="entry name" value="FAD DEPENDENT OXIDOREDUCTASE DOMAIN-CONTAINING PROTEIN"/>
    <property type="match status" value="1"/>
</dbReference>
<dbReference type="SUPFAM" id="SSF51905">
    <property type="entry name" value="FAD/NAD(P)-binding domain"/>
    <property type="match status" value="1"/>
</dbReference>
<keyword evidence="1" id="KW-0560">Oxidoreductase</keyword>
<dbReference type="GO" id="GO:0016491">
    <property type="term" value="F:oxidoreductase activity"/>
    <property type="evidence" value="ECO:0007669"/>
    <property type="project" value="UniProtKB-KW"/>
</dbReference>
<feature type="domain" description="FAD dependent oxidoreductase" evidence="2">
    <location>
        <begin position="31"/>
        <end position="382"/>
    </location>
</feature>
<evidence type="ECO:0000259" key="2">
    <source>
        <dbReference type="Pfam" id="PF01266"/>
    </source>
</evidence>
<dbReference type="PANTHER" id="PTHR13847">
    <property type="entry name" value="SARCOSINE DEHYDROGENASE-RELATED"/>
    <property type="match status" value="1"/>
</dbReference>
<evidence type="ECO:0000313" key="3">
    <source>
        <dbReference type="EMBL" id="PYE88786.1"/>
    </source>
</evidence>
<protein>
    <submittedName>
        <fullName evidence="3">Glycine/D-amino acid oxidase-like deaminating enzyme</fullName>
    </submittedName>
</protein>
<dbReference type="PRINTS" id="PR00411">
    <property type="entry name" value="PNDRDTASEI"/>
</dbReference>
<dbReference type="InterPro" id="IPR036188">
    <property type="entry name" value="FAD/NAD-bd_sf"/>
</dbReference>